<evidence type="ECO:0000313" key="4">
    <source>
        <dbReference type="Proteomes" id="UP000324800"/>
    </source>
</evidence>
<proteinExistence type="predicted"/>
<comment type="caution">
    <text evidence="3">The sequence shown here is derived from an EMBL/GenBank/DDBJ whole genome shotgun (WGS) entry which is preliminary data.</text>
</comment>
<feature type="region of interest" description="Disordered" evidence="1">
    <location>
        <begin position="169"/>
        <end position="192"/>
    </location>
</feature>
<dbReference type="InterPro" id="IPR045211">
    <property type="entry name" value="TFP11/STIP/Ntr1"/>
</dbReference>
<gene>
    <name evidence="3" type="ORF">EZS28_024951</name>
</gene>
<sequence length="556" mass="65441">VIIYMDYEVVEDDDDSSNTEGNEEEKPNRMKKPGWDDPDSESDRDQRRMRLLKGNSGVSSLKVKRFLKSDHTILSTESELQEKEEEQEKNKIKQKKQKPSKNQFDFFENSVGLKIMRDKMGFKGRLGQKEDGIAEPIQVTHVRGKEGLGAPIKGKRIDGEFDEKIKKLMKKIQQGESEEEEEEENEKDKEKKWKKNNEIEDDTYKEKNKKKEKKKKDKIEFKTVEQLLGDKLNKRQKDTQQTGKMIIYDMTGPEERIITSFDDISQNNSFIPISESPSLFMNKRRMNDLISECEYSQRLRKIINRTGNEIVENSRLIKEAEELKDNTELDLINLRQSQNDNQGKINEFELIMIQLKKFIWRDFLLSPTFSSSLFQSSFQFSGFSMFSSPHSTYVPSHYSRQEAALMMEEAEDEELRVRTYSLMLHQLLEKPLRQCVVQSSYSSLAIRSHEFADTITKFKLLFHLPDSGEKEHSQIILQEVDSQLTPMFTILLRRIIIPRLRYEVKEWEFDNKQEFMDDEEMKEEIDGDKMRIFSSLQRINSSLDKLEPLIPQPINN</sequence>
<dbReference type="PANTHER" id="PTHR23329">
    <property type="entry name" value="TUFTELIN-INTERACTING PROTEIN 11-RELATED"/>
    <property type="match status" value="1"/>
</dbReference>
<dbReference type="GO" id="GO:0071008">
    <property type="term" value="C:U2-type post-mRNA release spliceosomal complex"/>
    <property type="evidence" value="ECO:0007669"/>
    <property type="project" value="TreeGrafter"/>
</dbReference>
<dbReference type="PANTHER" id="PTHR23329:SF16">
    <property type="entry name" value="G-PATCH DOMAIN-CONTAINING PROTEIN"/>
    <property type="match status" value="1"/>
</dbReference>
<evidence type="ECO:0000259" key="2">
    <source>
        <dbReference type="SMART" id="SM00443"/>
    </source>
</evidence>
<feature type="non-terminal residue" evidence="3">
    <location>
        <position position="1"/>
    </location>
</feature>
<organism evidence="3 4">
    <name type="scientific">Streblomastix strix</name>
    <dbReference type="NCBI Taxonomy" id="222440"/>
    <lineage>
        <taxon>Eukaryota</taxon>
        <taxon>Metamonada</taxon>
        <taxon>Preaxostyla</taxon>
        <taxon>Oxymonadida</taxon>
        <taxon>Streblomastigidae</taxon>
        <taxon>Streblomastix</taxon>
    </lineage>
</organism>
<evidence type="ECO:0000256" key="1">
    <source>
        <dbReference type="SAM" id="MobiDB-lite"/>
    </source>
</evidence>
<dbReference type="GO" id="GO:0003676">
    <property type="term" value="F:nucleic acid binding"/>
    <property type="evidence" value="ECO:0007669"/>
    <property type="project" value="InterPro"/>
</dbReference>
<dbReference type="Pfam" id="PF01585">
    <property type="entry name" value="G-patch"/>
    <property type="match status" value="1"/>
</dbReference>
<dbReference type="GO" id="GO:0000390">
    <property type="term" value="P:spliceosomal complex disassembly"/>
    <property type="evidence" value="ECO:0007669"/>
    <property type="project" value="InterPro"/>
</dbReference>
<feature type="region of interest" description="Disordered" evidence="1">
    <location>
        <begin position="77"/>
        <end position="103"/>
    </location>
</feature>
<dbReference type="InterPro" id="IPR000467">
    <property type="entry name" value="G_patch_dom"/>
</dbReference>
<dbReference type="SMART" id="SM00443">
    <property type="entry name" value="G_patch"/>
    <property type="match status" value="1"/>
</dbReference>
<dbReference type="OrthoDB" id="786951at2759"/>
<dbReference type="EMBL" id="SNRW01008438">
    <property type="protein sequence ID" value="KAA6379521.1"/>
    <property type="molecule type" value="Genomic_DNA"/>
</dbReference>
<dbReference type="AlphaFoldDB" id="A0A5J4VAK5"/>
<accession>A0A5J4VAK5</accession>
<feature type="compositionally biased region" description="Acidic residues" evidence="1">
    <location>
        <begin position="176"/>
        <end position="185"/>
    </location>
</feature>
<name>A0A5J4VAK5_9EUKA</name>
<feature type="region of interest" description="Disordered" evidence="1">
    <location>
        <begin position="1"/>
        <end position="46"/>
    </location>
</feature>
<dbReference type="Proteomes" id="UP000324800">
    <property type="component" value="Unassembled WGS sequence"/>
</dbReference>
<protein>
    <recommendedName>
        <fullName evidence="2">G-patch domain-containing protein</fullName>
    </recommendedName>
</protein>
<feature type="compositionally biased region" description="Acidic residues" evidence="1">
    <location>
        <begin position="8"/>
        <end position="23"/>
    </location>
</feature>
<feature type="domain" description="G-patch" evidence="2">
    <location>
        <begin position="106"/>
        <end position="151"/>
    </location>
</feature>
<evidence type="ECO:0000313" key="3">
    <source>
        <dbReference type="EMBL" id="KAA6379521.1"/>
    </source>
</evidence>
<reference evidence="3 4" key="1">
    <citation type="submission" date="2019-03" db="EMBL/GenBank/DDBJ databases">
        <title>Single cell metagenomics reveals metabolic interactions within the superorganism composed of flagellate Streblomastix strix and complex community of Bacteroidetes bacteria on its surface.</title>
        <authorList>
            <person name="Treitli S.C."/>
            <person name="Kolisko M."/>
            <person name="Husnik F."/>
            <person name="Keeling P."/>
            <person name="Hampl V."/>
        </authorList>
    </citation>
    <scope>NUCLEOTIDE SEQUENCE [LARGE SCALE GENOMIC DNA]</scope>
    <source>
        <strain evidence="3">ST1C</strain>
    </source>
</reference>